<dbReference type="STRING" id="88036.D8SR80"/>
<evidence type="ECO:0000256" key="1">
    <source>
        <dbReference type="ARBA" id="ARBA00022603"/>
    </source>
</evidence>
<dbReference type="GO" id="GO:0008168">
    <property type="term" value="F:methyltransferase activity"/>
    <property type="evidence" value="ECO:0007669"/>
    <property type="project" value="UniProtKB-KW"/>
</dbReference>
<dbReference type="Proteomes" id="UP000001514">
    <property type="component" value="Unassembled WGS sequence"/>
</dbReference>
<dbReference type="OMA" id="VLSENDW"/>
<dbReference type="KEGG" id="smo:SELMODRAFT_446418"/>
<feature type="domain" description="RlmL ferredoxin-like" evidence="4">
    <location>
        <begin position="99"/>
        <end position="157"/>
    </location>
</feature>
<dbReference type="PANTHER" id="PTHR47313:SF1">
    <property type="entry name" value="RIBOSOMAL RNA LARGE SUBUNIT METHYLTRANSFERASE K_L"/>
    <property type="match status" value="1"/>
</dbReference>
<dbReference type="Pfam" id="PF01170">
    <property type="entry name" value="UPF0020"/>
    <property type="match status" value="1"/>
</dbReference>
<dbReference type="EMBL" id="GL377635">
    <property type="protein sequence ID" value="EFJ12998.1"/>
    <property type="molecule type" value="Genomic_DNA"/>
</dbReference>
<dbReference type="Gramene" id="EFJ12998">
    <property type="protein sequence ID" value="EFJ12998"/>
    <property type="gene ID" value="SELMODRAFT_446418"/>
</dbReference>
<evidence type="ECO:0000259" key="3">
    <source>
        <dbReference type="Pfam" id="PF01170"/>
    </source>
</evidence>
<evidence type="ECO:0000313" key="6">
    <source>
        <dbReference type="Proteomes" id="UP000001514"/>
    </source>
</evidence>
<sequence>MTRWEKGNFPLNAQWQQFVEKMEKTCIEHDDDGCKQKWESLKGMLQVVVAGKGRNQAATLLLELSEMENGAQARVVLEGKPRASRLSDPVAPPRKILSFLATCAPGLEAVVAAELQAPAIRAANVAIAESGGAVFFSGTWIVAFNAILWLRCGSRVMHLIASANLPWADAIGIDPVYQFVRYAVHWKRFLANNDDGHKRFRSFSVECRVRDCTRRSVSLYAPRKANAAINDALDLEFNPDVLEPHLKEPAEVPLFLLIHKDKARLYRDMSSNLGERSYKEVLDKTSLPGEIAAGVLTLAGWNYAVPGFGEINRNAPTVLLDPMCGCGTLLIEAALMSSNTAPGLLRKSWPFTDWHDFDEELWQECRARASAAMLAVPSSHKFLGNDRDQKVISACARAAERAGVAHLLQLSSQDFVQYEPPTRPSLVVVNPPWESKERTTTLVPTFSELGRFLRRHCRETDAYVLSGSRLLASNMRLKADVNWPIKIQGLHFRLCRYYILPKKRKDQAAPQST</sequence>
<dbReference type="eggNOG" id="ENOG502QTIB">
    <property type="taxonomic scope" value="Eukaryota"/>
</dbReference>
<accession>D8SR80</accession>
<name>D8SR80_SELML</name>
<evidence type="ECO:0000313" key="5">
    <source>
        <dbReference type="EMBL" id="EFJ12998.1"/>
    </source>
</evidence>
<dbReference type="Pfam" id="PF22020">
    <property type="entry name" value="RlmL_1st"/>
    <property type="match status" value="1"/>
</dbReference>
<dbReference type="InterPro" id="IPR000241">
    <property type="entry name" value="RlmKL-like_Mtase"/>
</dbReference>
<proteinExistence type="predicted"/>
<evidence type="ECO:0000259" key="4">
    <source>
        <dbReference type="Pfam" id="PF22020"/>
    </source>
</evidence>
<evidence type="ECO:0000256" key="2">
    <source>
        <dbReference type="ARBA" id="ARBA00022679"/>
    </source>
</evidence>
<keyword evidence="1" id="KW-0489">Methyltransferase</keyword>
<gene>
    <name evidence="5" type="ORF">SELMODRAFT_446418</name>
</gene>
<dbReference type="Gene3D" id="3.40.50.150">
    <property type="entry name" value="Vaccinia Virus protein VP39"/>
    <property type="match status" value="1"/>
</dbReference>
<dbReference type="InterPro" id="IPR054170">
    <property type="entry name" value="RlmL_1st"/>
</dbReference>
<dbReference type="SUPFAM" id="SSF53335">
    <property type="entry name" value="S-adenosyl-L-methionine-dependent methyltransferases"/>
    <property type="match status" value="1"/>
</dbReference>
<keyword evidence="2" id="KW-0808">Transferase</keyword>
<dbReference type="InterPro" id="IPR029063">
    <property type="entry name" value="SAM-dependent_MTases_sf"/>
</dbReference>
<dbReference type="CDD" id="cd11715">
    <property type="entry name" value="THUMP_AdoMetMT"/>
    <property type="match status" value="1"/>
</dbReference>
<dbReference type="PANTHER" id="PTHR47313">
    <property type="entry name" value="RIBOSOMAL RNA LARGE SUBUNIT METHYLTRANSFERASE K/L"/>
    <property type="match status" value="1"/>
</dbReference>
<dbReference type="GO" id="GO:0043527">
    <property type="term" value="C:tRNA methyltransferase complex"/>
    <property type="evidence" value="ECO:0007669"/>
    <property type="project" value="UniProtKB-ARBA"/>
</dbReference>
<keyword evidence="6" id="KW-1185">Reference proteome</keyword>
<feature type="domain" description="Ribosomal RNA large subunit methyltransferase K/L-like methyltransferase" evidence="3">
    <location>
        <begin position="276"/>
        <end position="479"/>
    </location>
</feature>
<dbReference type="InParanoid" id="D8SR80"/>
<reference evidence="5 6" key="1">
    <citation type="journal article" date="2011" name="Science">
        <title>The Selaginella genome identifies genetic changes associated with the evolution of vascular plants.</title>
        <authorList>
            <person name="Banks J.A."/>
            <person name="Nishiyama T."/>
            <person name="Hasebe M."/>
            <person name="Bowman J.L."/>
            <person name="Gribskov M."/>
            <person name="dePamphilis C."/>
            <person name="Albert V.A."/>
            <person name="Aono N."/>
            <person name="Aoyama T."/>
            <person name="Ambrose B.A."/>
            <person name="Ashton N.W."/>
            <person name="Axtell M.J."/>
            <person name="Barker E."/>
            <person name="Barker M.S."/>
            <person name="Bennetzen J.L."/>
            <person name="Bonawitz N.D."/>
            <person name="Chapple C."/>
            <person name="Cheng C."/>
            <person name="Correa L.G."/>
            <person name="Dacre M."/>
            <person name="DeBarry J."/>
            <person name="Dreyer I."/>
            <person name="Elias M."/>
            <person name="Engstrom E.M."/>
            <person name="Estelle M."/>
            <person name="Feng L."/>
            <person name="Finet C."/>
            <person name="Floyd S.K."/>
            <person name="Frommer W.B."/>
            <person name="Fujita T."/>
            <person name="Gramzow L."/>
            <person name="Gutensohn M."/>
            <person name="Harholt J."/>
            <person name="Hattori M."/>
            <person name="Heyl A."/>
            <person name="Hirai T."/>
            <person name="Hiwatashi Y."/>
            <person name="Ishikawa M."/>
            <person name="Iwata M."/>
            <person name="Karol K.G."/>
            <person name="Koehler B."/>
            <person name="Kolukisaoglu U."/>
            <person name="Kubo M."/>
            <person name="Kurata T."/>
            <person name="Lalonde S."/>
            <person name="Li K."/>
            <person name="Li Y."/>
            <person name="Litt A."/>
            <person name="Lyons E."/>
            <person name="Manning G."/>
            <person name="Maruyama T."/>
            <person name="Michael T.P."/>
            <person name="Mikami K."/>
            <person name="Miyazaki S."/>
            <person name="Morinaga S."/>
            <person name="Murata T."/>
            <person name="Mueller-Roeber B."/>
            <person name="Nelson D.R."/>
            <person name="Obara M."/>
            <person name="Oguri Y."/>
            <person name="Olmstead R.G."/>
            <person name="Onodera N."/>
            <person name="Petersen B.L."/>
            <person name="Pils B."/>
            <person name="Prigge M."/>
            <person name="Rensing S.A."/>
            <person name="Riano-Pachon D.M."/>
            <person name="Roberts A.W."/>
            <person name="Sato Y."/>
            <person name="Scheller H.V."/>
            <person name="Schulz B."/>
            <person name="Schulz C."/>
            <person name="Shakirov E.V."/>
            <person name="Shibagaki N."/>
            <person name="Shinohara N."/>
            <person name="Shippen D.E."/>
            <person name="Soerensen I."/>
            <person name="Sotooka R."/>
            <person name="Sugimoto N."/>
            <person name="Sugita M."/>
            <person name="Sumikawa N."/>
            <person name="Tanurdzic M."/>
            <person name="Theissen G."/>
            <person name="Ulvskov P."/>
            <person name="Wakazuki S."/>
            <person name="Weng J.K."/>
            <person name="Willats W.W."/>
            <person name="Wipf D."/>
            <person name="Wolf P.G."/>
            <person name="Yang L."/>
            <person name="Zimmer A.D."/>
            <person name="Zhu Q."/>
            <person name="Mitros T."/>
            <person name="Hellsten U."/>
            <person name="Loque D."/>
            <person name="Otillar R."/>
            <person name="Salamov A."/>
            <person name="Schmutz J."/>
            <person name="Shapiro H."/>
            <person name="Lindquist E."/>
            <person name="Lucas S."/>
            <person name="Rokhsar D."/>
            <person name="Grigoriev I.V."/>
        </authorList>
    </citation>
    <scope>NUCLEOTIDE SEQUENCE [LARGE SCALE GENOMIC DNA]</scope>
</reference>
<organism evidence="6">
    <name type="scientific">Selaginella moellendorffii</name>
    <name type="common">Spikemoss</name>
    <dbReference type="NCBI Taxonomy" id="88036"/>
    <lineage>
        <taxon>Eukaryota</taxon>
        <taxon>Viridiplantae</taxon>
        <taxon>Streptophyta</taxon>
        <taxon>Embryophyta</taxon>
        <taxon>Tracheophyta</taxon>
        <taxon>Lycopodiopsida</taxon>
        <taxon>Selaginellales</taxon>
        <taxon>Selaginellaceae</taxon>
        <taxon>Selaginella</taxon>
    </lineage>
</organism>
<protein>
    <submittedName>
        <fullName evidence="5">Uncharacterized protein</fullName>
    </submittedName>
</protein>
<dbReference type="HOGENOM" id="CLU_032119_4_0_1"/>
<dbReference type="Gene3D" id="3.30.2130.30">
    <property type="match status" value="1"/>
</dbReference>
<dbReference type="AlphaFoldDB" id="D8SR80"/>
<dbReference type="GO" id="GO:0032259">
    <property type="term" value="P:methylation"/>
    <property type="evidence" value="ECO:0007669"/>
    <property type="project" value="UniProtKB-KW"/>
</dbReference>